<dbReference type="Pfam" id="PF00891">
    <property type="entry name" value="Methyltransf_2"/>
    <property type="match status" value="1"/>
</dbReference>
<dbReference type="SUPFAM" id="SSF46785">
    <property type="entry name" value="Winged helix' DNA-binding domain"/>
    <property type="match status" value="1"/>
</dbReference>
<keyword evidence="7" id="KW-1185">Reference proteome</keyword>
<dbReference type="InterPro" id="IPR001077">
    <property type="entry name" value="COMT_C"/>
</dbReference>
<dbReference type="PROSITE" id="PS51683">
    <property type="entry name" value="SAM_OMT_II"/>
    <property type="match status" value="1"/>
</dbReference>
<dbReference type="PIRSF" id="PIRSF005739">
    <property type="entry name" value="O-mtase"/>
    <property type="match status" value="1"/>
</dbReference>
<dbReference type="InterPro" id="IPR016461">
    <property type="entry name" value="COMT-like"/>
</dbReference>
<dbReference type="Proteomes" id="UP000660454">
    <property type="component" value="Unassembled WGS sequence"/>
</dbReference>
<feature type="domain" description="O-methyltransferase dimerisation" evidence="5">
    <location>
        <begin position="11"/>
        <end position="87"/>
    </location>
</feature>
<dbReference type="InterPro" id="IPR029063">
    <property type="entry name" value="SAM-dependent_MTases_sf"/>
</dbReference>
<evidence type="ECO:0000313" key="6">
    <source>
        <dbReference type="EMBL" id="GIH67713.1"/>
    </source>
</evidence>
<gene>
    <name evidence="6" type="ORF">Msi02_85300</name>
</gene>
<keyword evidence="1 6" id="KW-0489">Methyltransferase</keyword>
<dbReference type="CDD" id="cd02440">
    <property type="entry name" value="AdoMet_MTases"/>
    <property type="match status" value="1"/>
</dbReference>
<accession>A0ABQ4H1Z1</accession>
<evidence type="ECO:0000259" key="4">
    <source>
        <dbReference type="Pfam" id="PF00891"/>
    </source>
</evidence>
<dbReference type="GO" id="GO:0032259">
    <property type="term" value="P:methylation"/>
    <property type="evidence" value="ECO:0007669"/>
    <property type="project" value="UniProtKB-KW"/>
</dbReference>
<dbReference type="InterPro" id="IPR036388">
    <property type="entry name" value="WH-like_DNA-bd_sf"/>
</dbReference>
<evidence type="ECO:0000256" key="2">
    <source>
        <dbReference type="ARBA" id="ARBA00022679"/>
    </source>
</evidence>
<organism evidence="6 7">
    <name type="scientific">Microbispora siamensis</name>
    <dbReference type="NCBI Taxonomy" id="564413"/>
    <lineage>
        <taxon>Bacteria</taxon>
        <taxon>Bacillati</taxon>
        <taxon>Actinomycetota</taxon>
        <taxon>Actinomycetes</taxon>
        <taxon>Streptosporangiales</taxon>
        <taxon>Streptosporangiaceae</taxon>
        <taxon>Microbispora</taxon>
    </lineage>
</organism>
<reference evidence="6 7" key="1">
    <citation type="submission" date="2021-01" db="EMBL/GenBank/DDBJ databases">
        <title>Whole genome shotgun sequence of Microbispora siamensis NBRC 104113.</title>
        <authorList>
            <person name="Komaki H."/>
            <person name="Tamura T."/>
        </authorList>
    </citation>
    <scope>NUCLEOTIDE SEQUENCE [LARGE SCALE GENOMIC DNA]</scope>
    <source>
        <strain evidence="6 7">NBRC 104113</strain>
    </source>
</reference>
<dbReference type="Gene3D" id="1.10.10.10">
    <property type="entry name" value="Winged helix-like DNA-binding domain superfamily/Winged helix DNA-binding domain"/>
    <property type="match status" value="1"/>
</dbReference>
<name>A0ABQ4H1Z1_9ACTN</name>
<dbReference type="PANTHER" id="PTHR43712">
    <property type="entry name" value="PUTATIVE (AFU_ORTHOLOGUE AFUA_4G14580)-RELATED"/>
    <property type="match status" value="1"/>
</dbReference>
<evidence type="ECO:0000256" key="3">
    <source>
        <dbReference type="ARBA" id="ARBA00022691"/>
    </source>
</evidence>
<comment type="caution">
    <text evidence="6">The sequence shown here is derived from an EMBL/GenBank/DDBJ whole genome shotgun (WGS) entry which is preliminary data.</text>
</comment>
<keyword evidence="2" id="KW-0808">Transferase</keyword>
<protein>
    <submittedName>
        <fullName evidence="6">Methyltransferase</fullName>
    </submittedName>
</protein>
<feature type="domain" description="O-methyltransferase C-terminal" evidence="4">
    <location>
        <begin position="111"/>
        <end position="316"/>
    </location>
</feature>
<sequence>MDVTEPSSVVWELLRGAYRAAALGAVVDLDCAGHLKDGPLTVEELATRCGAHAPSLARLLRTCAASGLFTSVSPGTYALTDAGRLLVDGVPGSLRTAVQTNTTPTLSYGMHNLATTVRQGRSAFVEKYGVLYDHLGTDPELNRIFNDFMTQRSQPMADGVAASYDFSSVKTLVDVGGGRGHILATALRANPHLRGVLVELAHVLPDARAAFDEWGLSERVELVEGDFFASVPAGHDAYLLGSVIHNWDDEDATRILRVVREAMSDDGRVLLVEIVLPDDDSPHFGKDLDMRMLGLFGQGRERSRSEHDALLRAAGLRLVGAYDLPFHATLIEAVRV</sequence>
<proteinExistence type="predicted"/>
<evidence type="ECO:0000256" key="1">
    <source>
        <dbReference type="ARBA" id="ARBA00022603"/>
    </source>
</evidence>
<dbReference type="Gene3D" id="1.10.287.1350">
    <property type="match status" value="1"/>
</dbReference>
<keyword evidence="3" id="KW-0949">S-adenosyl-L-methionine</keyword>
<dbReference type="SUPFAM" id="SSF53335">
    <property type="entry name" value="S-adenosyl-L-methionine-dependent methyltransferases"/>
    <property type="match status" value="1"/>
</dbReference>
<dbReference type="PANTHER" id="PTHR43712:SF2">
    <property type="entry name" value="O-METHYLTRANSFERASE CICE"/>
    <property type="match status" value="1"/>
</dbReference>
<dbReference type="Pfam" id="PF08100">
    <property type="entry name" value="Dimerisation"/>
    <property type="match status" value="1"/>
</dbReference>
<dbReference type="Gene3D" id="3.40.50.150">
    <property type="entry name" value="Vaccinia Virus protein VP39"/>
    <property type="match status" value="1"/>
</dbReference>
<dbReference type="GO" id="GO:0008168">
    <property type="term" value="F:methyltransferase activity"/>
    <property type="evidence" value="ECO:0007669"/>
    <property type="project" value="UniProtKB-KW"/>
</dbReference>
<evidence type="ECO:0000313" key="7">
    <source>
        <dbReference type="Proteomes" id="UP000660454"/>
    </source>
</evidence>
<dbReference type="InterPro" id="IPR012967">
    <property type="entry name" value="COMT_dimerisation"/>
</dbReference>
<dbReference type="InterPro" id="IPR036390">
    <property type="entry name" value="WH_DNA-bd_sf"/>
</dbReference>
<dbReference type="EMBL" id="BOOF01000096">
    <property type="protein sequence ID" value="GIH67713.1"/>
    <property type="molecule type" value="Genomic_DNA"/>
</dbReference>
<evidence type="ECO:0000259" key="5">
    <source>
        <dbReference type="Pfam" id="PF08100"/>
    </source>
</evidence>